<dbReference type="GO" id="GO:0003904">
    <property type="term" value="F:deoxyribodipyrimidine photo-lyase activity"/>
    <property type="evidence" value="ECO:0007669"/>
    <property type="project" value="TreeGrafter"/>
</dbReference>
<name>A0A812P7R8_9DINO</name>
<sequence length="198" mass="22491">MSTPPDVDSTWWGNVPSLSDLGYGSEELREAEESRRRSAVPWRGGESCALARLQAFIWERRALKQYVGTTDWTASGKCTASNDQTSKLSPYLAFGCLSPRLLYWEIQRFEKSDRCKGCRGLVNSLLWRDFYRFIVHYAWGNRTMDCIYNLMYHLFGPMSCGSLPGGHKTPTQRPLVPRAVVPGMWRGIVGVVLRAWGC</sequence>
<evidence type="ECO:0000256" key="2">
    <source>
        <dbReference type="PIRSR" id="PIRSR602081-1"/>
    </source>
</evidence>
<dbReference type="Proteomes" id="UP000604046">
    <property type="component" value="Unassembled WGS sequence"/>
</dbReference>
<dbReference type="AlphaFoldDB" id="A0A812P7R8"/>
<dbReference type="GO" id="GO:0071949">
    <property type="term" value="F:FAD binding"/>
    <property type="evidence" value="ECO:0007669"/>
    <property type="project" value="TreeGrafter"/>
</dbReference>
<dbReference type="InterPro" id="IPR036134">
    <property type="entry name" value="Crypto/Photolyase_FAD-like_sf"/>
</dbReference>
<feature type="binding site" evidence="2">
    <location>
        <begin position="85"/>
        <end position="89"/>
    </location>
    <ligand>
        <name>FAD</name>
        <dbReference type="ChEBI" id="CHEBI:57692"/>
    </ligand>
</feature>
<evidence type="ECO:0000256" key="1">
    <source>
        <dbReference type="ARBA" id="ARBA00005862"/>
    </source>
</evidence>
<keyword evidence="2" id="KW-0285">Flavoprotein</keyword>
<comment type="similarity">
    <text evidence="1">Belongs to the DNA photolyase class-1 family.</text>
</comment>
<dbReference type="GO" id="GO:0003677">
    <property type="term" value="F:DNA binding"/>
    <property type="evidence" value="ECO:0007669"/>
    <property type="project" value="TreeGrafter"/>
</dbReference>
<gene>
    <name evidence="3" type="primary">cry</name>
    <name evidence="3" type="ORF">SNAT2548_LOCUS17988</name>
</gene>
<comment type="cofactor">
    <cofactor evidence="2">
        <name>FAD</name>
        <dbReference type="ChEBI" id="CHEBI:57692"/>
    </cofactor>
    <text evidence="2">Binds 1 FAD per subunit.</text>
</comment>
<dbReference type="SUPFAM" id="SSF48173">
    <property type="entry name" value="Cryptochrome/photolyase FAD-binding domain"/>
    <property type="match status" value="1"/>
</dbReference>
<protein>
    <submittedName>
        <fullName evidence="3">Cry protein</fullName>
    </submittedName>
</protein>
<keyword evidence="4" id="KW-1185">Reference proteome</keyword>
<dbReference type="PANTHER" id="PTHR11455:SF9">
    <property type="entry name" value="CRYPTOCHROME CIRCADIAN CLOCK 5 ISOFORM X1"/>
    <property type="match status" value="1"/>
</dbReference>
<dbReference type="Gene3D" id="1.25.40.80">
    <property type="match status" value="1"/>
</dbReference>
<dbReference type="InterPro" id="IPR002081">
    <property type="entry name" value="Cryptochrome/DNA_photolyase_1"/>
</dbReference>
<feature type="binding site" evidence="2">
    <location>
        <position position="66"/>
    </location>
    <ligand>
        <name>FAD</name>
        <dbReference type="ChEBI" id="CHEBI:57692"/>
    </ligand>
</feature>
<comment type="caution">
    <text evidence="3">The sequence shown here is derived from an EMBL/GenBank/DDBJ whole genome shotgun (WGS) entry which is preliminary data.</text>
</comment>
<reference evidence="3" key="1">
    <citation type="submission" date="2021-02" db="EMBL/GenBank/DDBJ databases">
        <authorList>
            <person name="Dougan E. K."/>
            <person name="Rhodes N."/>
            <person name="Thang M."/>
            <person name="Chan C."/>
        </authorList>
    </citation>
    <scope>NUCLEOTIDE SEQUENCE</scope>
</reference>
<dbReference type="EMBL" id="CAJNDS010002130">
    <property type="protein sequence ID" value="CAE7343491.1"/>
    <property type="molecule type" value="Genomic_DNA"/>
</dbReference>
<organism evidence="3 4">
    <name type="scientific">Symbiodinium natans</name>
    <dbReference type="NCBI Taxonomy" id="878477"/>
    <lineage>
        <taxon>Eukaryota</taxon>
        <taxon>Sar</taxon>
        <taxon>Alveolata</taxon>
        <taxon>Dinophyceae</taxon>
        <taxon>Suessiales</taxon>
        <taxon>Symbiodiniaceae</taxon>
        <taxon>Symbiodinium</taxon>
    </lineage>
</organism>
<keyword evidence="2" id="KW-0274">FAD</keyword>
<accession>A0A812P7R8</accession>
<dbReference type="PANTHER" id="PTHR11455">
    <property type="entry name" value="CRYPTOCHROME"/>
    <property type="match status" value="1"/>
</dbReference>
<evidence type="ECO:0000313" key="3">
    <source>
        <dbReference type="EMBL" id="CAE7343491.1"/>
    </source>
</evidence>
<dbReference type="OrthoDB" id="435881at2759"/>
<proteinExistence type="inferred from homology"/>
<evidence type="ECO:0000313" key="4">
    <source>
        <dbReference type="Proteomes" id="UP000604046"/>
    </source>
</evidence>